<protein>
    <recommendedName>
        <fullName evidence="3">Protein-glutamine gamma-glutamyltransferase-like C-terminal domain-containing protein</fullName>
    </recommendedName>
</protein>
<evidence type="ECO:0000256" key="1">
    <source>
        <dbReference type="SAM" id="MobiDB-lite"/>
    </source>
</evidence>
<dbReference type="RefSeq" id="WP_083372259.1">
    <property type="nucleotide sequence ID" value="NZ_LT629776.1"/>
</dbReference>
<accession>A0A1H1SXA6</accession>
<evidence type="ECO:0000259" key="3">
    <source>
        <dbReference type="Pfam" id="PF13559"/>
    </source>
</evidence>
<name>A0A1H1SXA6_9CELL</name>
<dbReference type="AlphaFoldDB" id="A0A1H1SXA6"/>
<gene>
    <name evidence="4" type="ORF">SAMN04489860_1745</name>
</gene>
<organism evidence="4 5">
    <name type="scientific">Paraoerskovia marina</name>
    <dbReference type="NCBI Taxonomy" id="545619"/>
    <lineage>
        <taxon>Bacteria</taxon>
        <taxon>Bacillati</taxon>
        <taxon>Actinomycetota</taxon>
        <taxon>Actinomycetes</taxon>
        <taxon>Micrococcales</taxon>
        <taxon>Cellulomonadaceae</taxon>
        <taxon>Paraoerskovia</taxon>
    </lineage>
</organism>
<dbReference type="Pfam" id="PF13559">
    <property type="entry name" value="DUF4129"/>
    <property type="match status" value="1"/>
</dbReference>
<dbReference type="eggNOG" id="ENOG50331S3">
    <property type="taxonomic scope" value="Bacteria"/>
</dbReference>
<feature type="compositionally biased region" description="Low complexity" evidence="1">
    <location>
        <begin position="113"/>
        <end position="126"/>
    </location>
</feature>
<evidence type="ECO:0000313" key="5">
    <source>
        <dbReference type="Proteomes" id="UP000185663"/>
    </source>
</evidence>
<dbReference type="EMBL" id="LT629776">
    <property type="protein sequence ID" value="SDS52518.1"/>
    <property type="molecule type" value="Genomic_DNA"/>
</dbReference>
<keyword evidence="2" id="KW-1133">Transmembrane helix</keyword>
<feature type="domain" description="Protein-glutamine gamma-glutamyltransferase-like C-terminal" evidence="3">
    <location>
        <begin position="160"/>
        <end position="228"/>
    </location>
</feature>
<dbReference type="InterPro" id="IPR025403">
    <property type="entry name" value="TgpA-like_C"/>
</dbReference>
<sequence>MSEAHRGGHRVRIVAAAVVACLVVLVAATATPWVVDVTIGDQDPVDPVALDPTILEYKPPARGESTAWNLGDLPRWTALLPVLALVGALVALFGRDVLRWLRDVVDSRRRRTPTSTSGMPSTGGTVDASSVTDSVRHAVGDAHAALDDRTRDPSDAVVAAWVSLEAATADLGLERDPTHTPGEYVLTVLTRTGADPDAARELLALYHRARFAHHHLSPDDLRAAHRSLDRLTETLTDPAGLDTEPGRP</sequence>
<dbReference type="STRING" id="545619.SAMN04489860_1745"/>
<keyword evidence="2" id="KW-0472">Membrane</keyword>
<proteinExistence type="predicted"/>
<feature type="transmembrane region" description="Helical" evidence="2">
    <location>
        <begin position="78"/>
        <end position="101"/>
    </location>
</feature>
<evidence type="ECO:0000313" key="4">
    <source>
        <dbReference type="EMBL" id="SDS52518.1"/>
    </source>
</evidence>
<reference evidence="4 5" key="1">
    <citation type="submission" date="2016-10" db="EMBL/GenBank/DDBJ databases">
        <authorList>
            <person name="de Groot N.N."/>
        </authorList>
    </citation>
    <scope>NUCLEOTIDE SEQUENCE [LARGE SCALE GENOMIC DNA]</scope>
    <source>
        <strain evidence="4 5">DSM 22126</strain>
    </source>
</reference>
<keyword evidence="5" id="KW-1185">Reference proteome</keyword>
<evidence type="ECO:0000256" key="2">
    <source>
        <dbReference type="SAM" id="Phobius"/>
    </source>
</evidence>
<dbReference type="Proteomes" id="UP000185663">
    <property type="component" value="Chromosome I"/>
</dbReference>
<feature type="region of interest" description="Disordered" evidence="1">
    <location>
        <begin position="109"/>
        <end position="129"/>
    </location>
</feature>
<dbReference type="OrthoDB" id="5198230at2"/>
<keyword evidence="2" id="KW-0812">Transmembrane</keyword>
<feature type="transmembrane region" description="Helical" evidence="2">
    <location>
        <begin position="12"/>
        <end position="35"/>
    </location>
</feature>